<evidence type="ECO:0000313" key="2">
    <source>
        <dbReference type="EMBL" id="KAK7474381.1"/>
    </source>
</evidence>
<evidence type="ECO:0000313" key="3">
    <source>
        <dbReference type="Proteomes" id="UP001519460"/>
    </source>
</evidence>
<feature type="region of interest" description="Disordered" evidence="1">
    <location>
        <begin position="1"/>
        <end position="29"/>
    </location>
</feature>
<evidence type="ECO:0000256" key="1">
    <source>
        <dbReference type="SAM" id="MobiDB-lite"/>
    </source>
</evidence>
<name>A0ABD0JHQ7_9CAEN</name>
<gene>
    <name evidence="2" type="ORF">BaRGS_00034335</name>
</gene>
<dbReference type="EMBL" id="JACVVK020000438">
    <property type="protein sequence ID" value="KAK7474381.1"/>
    <property type="molecule type" value="Genomic_DNA"/>
</dbReference>
<comment type="caution">
    <text evidence="2">The sequence shown here is derived from an EMBL/GenBank/DDBJ whole genome shotgun (WGS) entry which is preliminary data.</text>
</comment>
<organism evidence="2 3">
    <name type="scientific">Batillaria attramentaria</name>
    <dbReference type="NCBI Taxonomy" id="370345"/>
    <lineage>
        <taxon>Eukaryota</taxon>
        <taxon>Metazoa</taxon>
        <taxon>Spiralia</taxon>
        <taxon>Lophotrochozoa</taxon>
        <taxon>Mollusca</taxon>
        <taxon>Gastropoda</taxon>
        <taxon>Caenogastropoda</taxon>
        <taxon>Sorbeoconcha</taxon>
        <taxon>Cerithioidea</taxon>
        <taxon>Batillariidae</taxon>
        <taxon>Batillaria</taxon>
    </lineage>
</organism>
<proteinExistence type="predicted"/>
<accession>A0ABD0JHQ7</accession>
<dbReference type="AlphaFoldDB" id="A0ABD0JHQ7"/>
<sequence>MSSLPKAGGTDGGEARGEPPRPYSSCAGNAMVRAPAGEISAPNADGSQHTCGAYSPIVEMAAVTQHKVHATSRRLLLFSTISQSQHQANTRVTCQSISSQRNESFFKNTTVARRLSQSNGGWPHTASDCC</sequence>
<dbReference type="Proteomes" id="UP001519460">
    <property type="component" value="Unassembled WGS sequence"/>
</dbReference>
<keyword evidence="3" id="KW-1185">Reference proteome</keyword>
<reference evidence="2 3" key="1">
    <citation type="journal article" date="2023" name="Sci. Data">
        <title>Genome assembly of the Korean intertidal mud-creeper Batillaria attramentaria.</title>
        <authorList>
            <person name="Patra A.K."/>
            <person name="Ho P.T."/>
            <person name="Jun S."/>
            <person name="Lee S.J."/>
            <person name="Kim Y."/>
            <person name="Won Y.J."/>
        </authorList>
    </citation>
    <scope>NUCLEOTIDE SEQUENCE [LARGE SCALE GENOMIC DNA]</scope>
    <source>
        <strain evidence="2">Wonlab-2016</strain>
    </source>
</reference>
<protein>
    <submittedName>
        <fullName evidence="2">Uncharacterized protein</fullName>
    </submittedName>
</protein>